<keyword evidence="2" id="KW-1185">Reference proteome</keyword>
<reference evidence="2" key="1">
    <citation type="journal article" date="2016" name="Nature">
        <title>The genome of the seagrass Zostera marina reveals angiosperm adaptation to the sea.</title>
        <authorList>
            <person name="Olsen J.L."/>
            <person name="Rouze P."/>
            <person name="Verhelst B."/>
            <person name="Lin Y.-C."/>
            <person name="Bayer T."/>
            <person name="Collen J."/>
            <person name="Dattolo E."/>
            <person name="De Paoli E."/>
            <person name="Dittami S."/>
            <person name="Maumus F."/>
            <person name="Michel G."/>
            <person name="Kersting A."/>
            <person name="Lauritano C."/>
            <person name="Lohaus R."/>
            <person name="Toepel M."/>
            <person name="Tonon T."/>
            <person name="Vanneste K."/>
            <person name="Amirebrahimi M."/>
            <person name="Brakel J."/>
            <person name="Bostroem C."/>
            <person name="Chovatia M."/>
            <person name="Grimwood J."/>
            <person name="Jenkins J.W."/>
            <person name="Jueterbock A."/>
            <person name="Mraz A."/>
            <person name="Stam W.T."/>
            <person name="Tice H."/>
            <person name="Bornberg-Bauer E."/>
            <person name="Green P.J."/>
            <person name="Pearson G.A."/>
            <person name="Procaccini G."/>
            <person name="Duarte C.M."/>
            <person name="Schmutz J."/>
            <person name="Reusch T.B.H."/>
            <person name="Van de Peer Y."/>
        </authorList>
    </citation>
    <scope>NUCLEOTIDE SEQUENCE [LARGE SCALE GENOMIC DNA]</scope>
    <source>
        <strain evidence="2">cv. Finnish</strain>
    </source>
</reference>
<dbReference type="EMBL" id="LFYR01000513">
    <property type="protein sequence ID" value="KMZ73926.1"/>
    <property type="molecule type" value="Genomic_DNA"/>
</dbReference>
<dbReference type="AlphaFoldDB" id="A0A0K9PY23"/>
<gene>
    <name evidence="1" type="ORF">ZOSMA_139G00030</name>
</gene>
<organism evidence="1 2">
    <name type="scientific">Zostera marina</name>
    <name type="common">Eelgrass</name>
    <dbReference type="NCBI Taxonomy" id="29655"/>
    <lineage>
        <taxon>Eukaryota</taxon>
        <taxon>Viridiplantae</taxon>
        <taxon>Streptophyta</taxon>
        <taxon>Embryophyta</taxon>
        <taxon>Tracheophyta</taxon>
        <taxon>Spermatophyta</taxon>
        <taxon>Magnoliopsida</taxon>
        <taxon>Liliopsida</taxon>
        <taxon>Zosteraceae</taxon>
        <taxon>Zostera</taxon>
    </lineage>
</organism>
<evidence type="ECO:0000313" key="1">
    <source>
        <dbReference type="EMBL" id="KMZ73926.1"/>
    </source>
</evidence>
<sequence>MSILNYLEKSIAFDVTYDPYRDNYGHLITFIRNMDAHPENFHSIERRKVWTDEDQEKGFNEDHGSYIFRG</sequence>
<comment type="caution">
    <text evidence="1">The sequence shown here is derived from an EMBL/GenBank/DDBJ whole genome shotgun (WGS) entry which is preliminary data.</text>
</comment>
<protein>
    <submittedName>
        <fullName evidence="1">Uncharacterized protein</fullName>
    </submittedName>
</protein>
<accession>A0A0K9PY23</accession>
<name>A0A0K9PY23_ZOSMR</name>
<proteinExistence type="predicted"/>
<dbReference type="Proteomes" id="UP000036987">
    <property type="component" value="Unassembled WGS sequence"/>
</dbReference>
<evidence type="ECO:0000313" key="2">
    <source>
        <dbReference type="Proteomes" id="UP000036987"/>
    </source>
</evidence>